<proteinExistence type="predicted"/>
<gene>
    <name evidence="2" type="ordered locus">DP0038</name>
</gene>
<dbReference type="SUPFAM" id="SSF53448">
    <property type="entry name" value="Nucleotide-diphospho-sugar transferases"/>
    <property type="match status" value="1"/>
</dbReference>
<evidence type="ECO:0000313" key="2">
    <source>
        <dbReference type="EMBL" id="CAG34767.1"/>
    </source>
</evidence>
<dbReference type="PANTHER" id="PTHR22916:SF71">
    <property type="entry name" value="GLYCOSYL TRANSFERASE"/>
    <property type="match status" value="1"/>
</dbReference>
<dbReference type="Pfam" id="PF00535">
    <property type="entry name" value="Glycos_transf_2"/>
    <property type="match status" value="1"/>
</dbReference>
<evidence type="ECO:0000259" key="1">
    <source>
        <dbReference type="Pfam" id="PF00535"/>
    </source>
</evidence>
<dbReference type="PANTHER" id="PTHR22916">
    <property type="entry name" value="GLYCOSYLTRANSFERASE"/>
    <property type="match status" value="1"/>
</dbReference>
<dbReference type="InterPro" id="IPR001173">
    <property type="entry name" value="Glyco_trans_2-like"/>
</dbReference>
<dbReference type="AlphaFoldDB" id="Q6AS96"/>
<dbReference type="CAZy" id="GT2">
    <property type="family name" value="Glycosyltransferase Family 2"/>
</dbReference>
<accession>Q6AS96</accession>
<keyword evidence="2" id="KW-0808">Transferase</keyword>
<feature type="domain" description="Glycosyltransferase 2-like" evidence="1">
    <location>
        <begin position="12"/>
        <end position="174"/>
    </location>
</feature>
<name>Q6AS96_DESPS</name>
<organism evidence="2 3">
    <name type="scientific">Desulfotalea psychrophila (strain LSv54 / DSM 12343)</name>
    <dbReference type="NCBI Taxonomy" id="177439"/>
    <lineage>
        <taxon>Bacteria</taxon>
        <taxon>Pseudomonadati</taxon>
        <taxon>Thermodesulfobacteriota</taxon>
        <taxon>Desulfobulbia</taxon>
        <taxon>Desulfobulbales</taxon>
        <taxon>Desulfocapsaceae</taxon>
        <taxon>Desulfotalea</taxon>
    </lineage>
</organism>
<sequence>MMDSMNSEIKVSVCVVTYNQEKYIGDAVMSAVNQDVGFNYEILIADDASTDSTKSIITELAAKYPTLIRLIVRKNNLGPAKNIIDLYKEARGRYIAHVDGDDILSPDKILRQVEVLDSHSDVFFCTHDVNVISSEGNILRHSYRRWPEGMHTTFELLSQLPFFAHSSKMFRNNVPEDCWDRLYFDGMVDIEMHFEHSLLGCSYHLDKVLGSYRAFSGVAVEGGVINKSVVEANKRVYASAKLIFPDKKIDIQNLYGKSLTKYAFVSSYIGAYSDATRFARQSMIAGRYGWVNLFIFIWPRLFGKVISMREKFKRFF</sequence>
<reference evidence="3" key="1">
    <citation type="journal article" date="2004" name="Environ. Microbiol.">
        <title>The genome of Desulfotalea psychrophila, a sulfate-reducing bacterium from permanently cold Arctic sediments.</title>
        <authorList>
            <person name="Rabus R."/>
            <person name="Ruepp A."/>
            <person name="Frickey T."/>
            <person name="Rattei T."/>
            <person name="Fartmann B."/>
            <person name="Stark M."/>
            <person name="Bauer M."/>
            <person name="Zibat A."/>
            <person name="Lombardot T."/>
            <person name="Becker I."/>
            <person name="Amann J."/>
            <person name="Gellner K."/>
            <person name="Teeling H."/>
            <person name="Leuschner W.D."/>
            <person name="Gloeckner F.-O."/>
            <person name="Lupas A.N."/>
            <person name="Amann R."/>
            <person name="Klenk H.-P."/>
        </authorList>
    </citation>
    <scope>NUCLEOTIDE SEQUENCE [LARGE SCALE GENOMIC DNA]</scope>
    <source>
        <strain evidence="3">DSM 12343 / LSv54</strain>
    </source>
</reference>
<dbReference type="InterPro" id="IPR029044">
    <property type="entry name" value="Nucleotide-diphossugar_trans"/>
</dbReference>
<keyword evidence="3" id="KW-1185">Reference proteome</keyword>
<dbReference type="EMBL" id="CR522870">
    <property type="protein sequence ID" value="CAG34767.1"/>
    <property type="molecule type" value="Genomic_DNA"/>
</dbReference>
<dbReference type="KEGG" id="dps:DP0038"/>
<dbReference type="Gene3D" id="3.90.550.10">
    <property type="entry name" value="Spore Coat Polysaccharide Biosynthesis Protein SpsA, Chain A"/>
    <property type="match status" value="1"/>
</dbReference>
<protein>
    <submittedName>
        <fullName evidence="2">Related to glycosyl transferase</fullName>
    </submittedName>
</protein>
<dbReference type="Proteomes" id="UP000000602">
    <property type="component" value="Chromosome"/>
</dbReference>
<dbReference type="eggNOG" id="COG1215">
    <property type="taxonomic scope" value="Bacteria"/>
</dbReference>
<dbReference type="HOGENOM" id="CLU_025996_4_1_7"/>
<evidence type="ECO:0000313" key="3">
    <source>
        <dbReference type="Proteomes" id="UP000000602"/>
    </source>
</evidence>
<dbReference type="GO" id="GO:0016758">
    <property type="term" value="F:hexosyltransferase activity"/>
    <property type="evidence" value="ECO:0007669"/>
    <property type="project" value="UniProtKB-ARBA"/>
</dbReference>
<dbReference type="STRING" id="177439.DP0038"/>